<dbReference type="PATRIC" id="fig|698738.3.peg.918"/>
<gene>
    <name evidence="4" type="ORF">OLEAN_C08790</name>
</gene>
<dbReference type="EMBL" id="FO203512">
    <property type="protein sequence ID" value="CCK75055.1"/>
    <property type="molecule type" value="Genomic_DNA"/>
</dbReference>
<evidence type="ECO:0000256" key="2">
    <source>
        <dbReference type="SAM" id="Phobius"/>
    </source>
</evidence>
<reference evidence="4 5" key="1">
    <citation type="journal article" date="2013" name="Nat. Commun.">
        <title>Genome sequence and functional genomic analysis of the oil-degrading bacterium Oleispira antarctica.</title>
        <authorList>
            <person name="Kube M."/>
            <person name="Chernikova T.N."/>
            <person name="Al-Ramahi Y."/>
            <person name="Beloqui A."/>
            <person name="Lopez-Cortez N."/>
            <person name="Guazzaroni M.E."/>
            <person name="Heipieper H.J."/>
            <person name="Klages S."/>
            <person name="Kotsyurbenko O.R."/>
            <person name="Langer I."/>
            <person name="Nechitaylo T.Y."/>
            <person name="Lunsdorf H."/>
            <person name="Fernandez M."/>
            <person name="Juarez S."/>
            <person name="Ciordia S."/>
            <person name="Singer A."/>
            <person name="Kagan O."/>
            <person name="Egorova O."/>
            <person name="Petit P.A."/>
            <person name="Stogios P."/>
            <person name="Kim Y."/>
            <person name="Tchigvintsev A."/>
            <person name="Flick R."/>
            <person name="Denaro R."/>
            <person name="Genovese M."/>
            <person name="Albar J.P."/>
            <person name="Reva O.N."/>
            <person name="Martinez-Gomariz M."/>
            <person name="Tran H."/>
            <person name="Ferrer M."/>
            <person name="Savchenko A."/>
            <person name="Yakunin A.F."/>
            <person name="Yakimov M.M."/>
            <person name="Golyshina O.V."/>
            <person name="Reinhardt R."/>
            <person name="Golyshin P.N."/>
        </authorList>
    </citation>
    <scope>NUCLEOTIDE SEQUENCE [LARGE SCALE GENOMIC DNA]</scope>
</reference>
<feature type="transmembrane region" description="Helical" evidence="2">
    <location>
        <begin position="484"/>
        <end position="512"/>
    </location>
</feature>
<keyword evidence="5" id="KW-1185">Reference proteome</keyword>
<keyword evidence="2" id="KW-1133">Transmembrane helix</keyword>
<sequence length="647" mass="68215">MSMSALEKLTFTVGLKDLVSPTAKSINNTISGMKKNATQGFDAIRGGAVGLAGAGFAIKTFMQPVYDMQKALGEVKSLDVAQKELDTLTAKSLKFSIAYGESATDFVRSSYDIQSAITGLVDGELAKFTNASNILAKGTKADADTITNYMGTMYGIFKDQANKMGKAEWVEQLTGQTAQAVQMFKTTGAEMSGAFTSVGASATSSGISLHEQMAILGTLQSTMSGSEAGTKYKAFLSGVAGAQEKLGLQFTDSAGRMLPMTKILNTLKGQFGDTFSEAESLDLKKAFGSDEAVGLIKLLMGQTDGLSNSITKLGKIRGMDNAVKMAKAMVDPWEQFHAATEAVRIGFGNALLPAINDFLQTLSGGMTTLYGWTQEFPNLTKWVGYLTLGILGLAAGVGAFYIVMGLTKMAMAAFGAGVLIFKGIMMALNFVMGLISLKTILLNALFAVGTVIYYTMAAGVWVLTAAKAALVVGLNLLSGALTKVWVLLMANPIILIVMAVIALIAGIGVLIYKWDELLAWFKSTDLGKWFFEQLDLVISAFSGMYDYAMGIFNKIGAAFDSVADFFGFGDDSIEINVNKTVSSSGDVGIKTLDSARAVENPTDAITKTFVGVMGGGGSGLNFGDVTINAEQGMSPDALENWGALQGG</sequence>
<dbReference type="InterPro" id="IPR010090">
    <property type="entry name" value="Phage_tape_meas"/>
</dbReference>
<dbReference type="Proteomes" id="UP000032749">
    <property type="component" value="Chromosome"/>
</dbReference>
<dbReference type="NCBIfam" id="TIGR01760">
    <property type="entry name" value="tape_meas_TP901"/>
    <property type="match status" value="1"/>
</dbReference>
<dbReference type="HOGENOM" id="CLU_016931_0_0_6"/>
<proteinExistence type="predicted"/>
<dbReference type="Pfam" id="PF10145">
    <property type="entry name" value="PhageMin_Tail"/>
    <property type="match status" value="1"/>
</dbReference>
<protein>
    <submittedName>
        <fullName evidence="4">Phage tail tape measure protein TP901</fullName>
    </submittedName>
</protein>
<dbReference type="PANTHER" id="PTHR37813">
    <property type="entry name" value="FELS-2 PROPHAGE PROTEIN"/>
    <property type="match status" value="1"/>
</dbReference>
<dbReference type="KEGG" id="oai:OLEAN_C08790"/>
<dbReference type="AlphaFoldDB" id="R4YL00"/>
<keyword evidence="2" id="KW-0812">Transmembrane</keyword>
<evidence type="ECO:0000256" key="1">
    <source>
        <dbReference type="ARBA" id="ARBA00022612"/>
    </source>
</evidence>
<dbReference type="PANTHER" id="PTHR37813:SF1">
    <property type="entry name" value="FELS-2 PROPHAGE PROTEIN"/>
    <property type="match status" value="1"/>
</dbReference>
<name>R4YL00_OLEAN</name>
<dbReference type="STRING" id="698738.OLEAN_C08790"/>
<keyword evidence="2" id="KW-0472">Membrane</keyword>
<feature type="transmembrane region" description="Helical" evidence="2">
    <location>
        <begin position="409"/>
        <end position="428"/>
    </location>
</feature>
<organism evidence="4 5">
    <name type="scientific">Oleispira antarctica RB-8</name>
    <dbReference type="NCBI Taxonomy" id="698738"/>
    <lineage>
        <taxon>Bacteria</taxon>
        <taxon>Pseudomonadati</taxon>
        <taxon>Pseudomonadota</taxon>
        <taxon>Gammaproteobacteria</taxon>
        <taxon>Oceanospirillales</taxon>
        <taxon>Oceanospirillaceae</taxon>
        <taxon>Oleispira</taxon>
    </lineage>
</organism>
<evidence type="ECO:0000313" key="5">
    <source>
        <dbReference type="Proteomes" id="UP000032749"/>
    </source>
</evidence>
<accession>R4YL00</accession>
<feature type="transmembrane region" description="Helical" evidence="2">
    <location>
        <begin position="382"/>
        <end position="403"/>
    </location>
</feature>
<evidence type="ECO:0000259" key="3">
    <source>
        <dbReference type="Pfam" id="PF10145"/>
    </source>
</evidence>
<evidence type="ECO:0000313" key="4">
    <source>
        <dbReference type="EMBL" id="CCK75055.1"/>
    </source>
</evidence>
<feature type="transmembrane region" description="Helical" evidence="2">
    <location>
        <begin position="440"/>
        <end position="464"/>
    </location>
</feature>
<feature type="domain" description="Phage tail tape measure protein" evidence="3">
    <location>
        <begin position="91"/>
        <end position="288"/>
    </location>
</feature>
<keyword evidence="1" id="KW-1188">Viral release from host cell</keyword>